<dbReference type="InterPro" id="IPR028098">
    <property type="entry name" value="Glyco_trans_4-like_N"/>
</dbReference>
<dbReference type="SUPFAM" id="SSF53756">
    <property type="entry name" value="UDP-Glycosyltransferase/glycogen phosphorylase"/>
    <property type="match status" value="1"/>
</dbReference>
<evidence type="ECO:0000256" key="2">
    <source>
        <dbReference type="ARBA" id="ARBA00022679"/>
    </source>
</evidence>
<sequence>MKIVHVHHHYWPVVGGLENVVKALAEGMAKLRHEVHVITSQYGAENRPREEVINGVHIHRVKAVRLGYPDLTYPLKVPRDLLRNADVVHGHSQNSLFTVKVVEEAKKLGIKTMMHFMAVDALRDHPNALVRLLGPKYSNTMLKRALGIADVRLARSLRDKALIEGRFGVNVEYVPDGVPRWFIERDYLGDAFRSKYGINGDYVLYVGRLHPLKGVDVLIKAMSLVINKIDLRLVIVGPGERRPYMELARRVGVDKHVFFLGFISEEDKVGAIDGSIGVVLPSISNYVEVYPMIITEAWARAKPIIATMVGGVLYRVKHMTNGLLVSPRNPAALAEAIVTLAEDKELGRRLGAEGRKSVLTWDEIVNKLLSIYSGG</sequence>
<evidence type="ECO:0000256" key="1">
    <source>
        <dbReference type="ARBA" id="ARBA00022676"/>
    </source>
</evidence>
<dbReference type="AlphaFoldDB" id="F0QY61"/>
<organism evidence="5 6">
    <name type="scientific">Vulcanisaeta moutnovskia (strain 768-28)</name>
    <dbReference type="NCBI Taxonomy" id="985053"/>
    <lineage>
        <taxon>Archaea</taxon>
        <taxon>Thermoproteota</taxon>
        <taxon>Thermoprotei</taxon>
        <taxon>Thermoproteales</taxon>
        <taxon>Thermoproteaceae</taxon>
        <taxon>Vulcanisaeta</taxon>
    </lineage>
</organism>
<gene>
    <name evidence="5" type="ordered locus">VMUT_1093</name>
</gene>
<dbReference type="KEGG" id="vmo:VMUT_1093"/>
<reference evidence="5 6" key="1">
    <citation type="journal article" date="2011" name="J. Bacteriol.">
        <title>Complete genome sequence of 'Vulcanisaeta moutnovskia' strain 768-28, a novel member of the hyperthermophilic crenarchaeal genus vulcanisaeta.</title>
        <authorList>
            <person name="Gumerov V.M."/>
            <person name="Mardanov A.V."/>
            <person name="Beletsky A.V."/>
            <person name="Prokofeva M.I."/>
            <person name="Bonch-Osmolovskaya E.A."/>
            <person name="Ravin N.V."/>
            <person name="Skryabin K.G."/>
        </authorList>
    </citation>
    <scope>NUCLEOTIDE SEQUENCE [LARGE SCALE GENOMIC DNA]</scope>
    <source>
        <strain evidence="5 6">768-28</strain>
    </source>
</reference>
<dbReference type="GeneID" id="10288745"/>
<dbReference type="RefSeq" id="WP_013604460.1">
    <property type="nucleotide sequence ID" value="NC_015151.1"/>
</dbReference>
<dbReference type="GO" id="GO:0016757">
    <property type="term" value="F:glycosyltransferase activity"/>
    <property type="evidence" value="ECO:0007669"/>
    <property type="project" value="UniProtKB-KW"/>
</dbReference>
<dbReference type="Pfam" id="PF13439">
    <property type="entry name" value="Glyco_transf_4"/>
    <property type="match status" value="1"/>
</dbReference>
<proteinExistence type="predicted"/>
<dbReference type="CDD" id="cd03801">
    <property type="entry name" value="GT4_PimA-like"/>
    <property type="match status" value="1"/>
</dbReference>
<keyword evidence="6" id="KW-1185">Reference proteome</keyword>
<name>F0QY61_VULM7</name>
<dbReference type="PANTHER" id="PTHR12526">
    <property type="entry name" value="GLYCOSYLTRANSFERASE"/>
    <property type="match status" value="1"/>
</dbReference>
<dbReference type="Pfam" id="PF00534">
    <property type="entry name" value="Glycos_transf_1"/>
    <property type="match status" value="1"/>
</dbReference>
<dbReference type="PANTHER" id="PTHR12526:SF510">
    <property type="entry name" value="D-INOSITOL 3-PHOSPHATE GLYCOSYLTRANSFERASE"/>
    <property type="match status" value="1"/>
</dbReference>
<dbReference type="EMBL" id="CP002529">
    <property type="protein sequence ID" value="ADY01298.1"/>
    <property type="molecule type" value="Genomic_DNA"/>
</dbReference>
<dbReference type="Gene3D" id="3.40.50.2000">
    <property type="entry name" value="Glycogen Phosphorylase B"/>
    <property type="match status" value="2"/>
</dbReference>
<dbReference type="HOGENOM" id="CLU_009583_2_1_2"/>
<evidence type="ECO:0000259" key="4">
    <source>
        <dbReference type="Pfam" id="PF13439"/>
    </source>
</evidence>
<evidence type="ECO:0000313" key="6">
    <source>
        <dbReference type="Proteomes" id="UP000007485"/>
    </source>
</evidence>
<evidence type="ECO:0000259" key="3">
    <source>
        <dbReference type="Pfam" id="PF00534"/>
    </source>
</evidence>
<dbReference type="OrthoDB" id="132546at2157"/>
<dbReference type="STRING" id="985053.VMUT_1093"/>
<feature type="domain" description="Glycosyl transferase family 1" evidence="3">
    <location>
        <begin position="198"/>
        <end position="356"/>
    </location>
</feature>
<keyword evidence="2 5" id="KW-0808">Transferase</keyword>
<accession>F0QY61</accession>
<evidence type="ECO:0000313" key="5">
    <source>
        <dbReference type="EMBL" id="ADY01298.1"/>
    </source>
</evidence>
<dbReference type="InterPro" id="IPR001296">
    <property type="entry name" value="Glyco_trans_1"/>
</dbReference>
<dbReference type="eggNOG" id="arCOG01403">
    <property type="taxonomic scope" value="Archaea"/>
</dbReference>
<dbReference type="Proteomes" id="UP000007485">
    <property type="component" value="Chromosome"/>
</dbReference>
<feature type="domain" description="Glycosyltransferase subfamily 4-like N-terminal" evidence="4">
    <location>
        <begin position="14"/>
        <end position="178"/>
    </location>
</feature>
<protein>
    <submittedName>
        <fullName evidence="5">Glycosyl transferase group 1</fullName>
    </submittedName>
</protein>
<keyword evidence="1" id="KW-0328">Glycosyltransferase</keyword>